<evidence type="ECO:0000313" key="5">
    <source>
        <dbReference type="EMBL" id="HIY59070.1"/>
    </source>
</evidence>
<feature type="domain" description="GH29D-like beta-sandwich" evidence="4">
    <location>
        <begin position="241"/>
        <end position="302"/>
    </location>
</feature>
<protein>
    <submittedName>
        <fullName evidence="5">Chitobiase/beta-hexosaminidase C-terminal domain-containing protein</fullName>
    </submittedName>
</protein>
<gene>
    <name evidence="5" type="ORF">H9831_00075</name>
</gene>
<reference evidence="5" key="2">
    <citation type="submission" date="2021-04" db="EMBL/GenBank/DDBJ databases">
        <authorList>
            <person name="Gilroy R."/>
        </authorList>
    </citation>
    <scope>NUCLEOTIDE SEQUENCE</scope>
    <source>
        <strain evidence="5">ChiSxjej3B15-24422</strain>
    </source>
</reference>
<keyword evidence="3" id="KW-0812">Transmembrane</keyword>
<dbReference type="Proteomes" id="UP000824007">
    <property type="component" value="Unassembled WGS sequence"/>
</dbReference>
<feature type="compositionally biased region" description="Low complexity" evidence="2">
    <location>
        <begin position="509"/>
        <end position="526"/>
    </location>
</feature>
<name>A0A9D1YLN3_9FIRM</name>
<evidence type="ECO:0000259" key="4">
    <source>
        <dbReference type="Pfam" id="PF13290"/>
    </source>
</evidence>
<keyword evidence="3" id="KW-1133">Transmembrane helix</keyword>
<dbReference type="InterPro" id="IPR019734">
    <property type="entry name" value="TPR_rpt"/>
</dbReference>
<proteinExistence type="predicted"/>
<feature type="repeat" description="TPR" evidence="1">
    <location>
        <begin position="125"/>
        <end position="158"/>
    </location>
</feature>
<organism evidence="5 6">
    <name type="scientific">Candidatus Eisenbergiella pullistercoris</name>
    <dbReference type="NCBI Taxonomy" id="2838555"/>
    <lineage>
        <taxon>Bacteria</taxon>
        <taxon>Bacillati</taxon>
        <taxon>Bacillota</taxon>
        <taxon>Clostridia</taxon>
        <taxon>Lachnospirales</taxon>
        <taxon>Lachnospiraceae</taxon>
        <taxon>Eisenbergiella</taxon>
    </lineage>
</organism>
<comment type="caution">
    <text evidence="5">The sequence shown here is derived from an EMBL/GenBank/DDBJ whole genome shotgun (WGS) entry which is preliminary data.</text>
</comment>
<feature type="region of interest" description="Disordered" evidence="2">
    <location>
        <begin position="487"/>
        <end position="526"/>
    </location>
</feature>
<dbReference type="Pfam" id="PF13290">
    <property type="entry name" value="CHB_HEX_C_1"/>
    <property type="match status" value="2"/>
</dbReference>
<dbReference type="SUPFAM" id="SSF48452">
    <property type="entry name" value="TPR-like"/>
    <property type="match status" value="1"/>
</dbReference>
<reference evidence="5" key="1">
    <citation type="journal article" date="2021" name="PeerJ">
        <title>Extensive microbial diversity within the chicken gut microbiome revealed by metagenomics and culture.</title>
        <authorList>
            <person name="Gilroy R."/>
            <person name="Ravi A."/>
            <person name="Getino M."/>
            <person name="Pursley I."/>
            <person name="Horton D.L."/>
            <person name="Alikhan N.F."/>
            <person name="Baker D."/>
            <person name="Gharbi K."/>
            <person name="Hall N."/>
            <person name="Watson M."/>
            <person name="Adriaenssens E.M."/>
            <person name="Foster-Nyarko E."/>
            <person name="Jarju S."/>
            <person name="Secka A."/>
            <person name="Antonio M."/>
            <person name="Oren A."/>
            <person name="Chaudhuri R.R."/>
            <person name="La Ragione R."/>
            <person name="Hildebrand F."/>
            <person name="Pallen M.J."/>
        </authorList>
    </citation>
    <scope>NUCLEOTIDE SEQUENCE</scope>
    <source>
        <strain evidence="5">ChiSxjej3B15-24422</strain>
    </source>
</reference>
<feature type="region of interest" description="Disordered" evidence="2">
    <location>
        <begin position="56"/>
        <end position="93"/>
    </location>
</feature>
<dbReference type="EMBL" id="DXDD01000001">
    <property type="protein sequence ID" value="HIY59070.1"/>
    <property type="molecule type" value="Genomic_DNA"/>
</dbReference>
<feature type="transmembrane region" description="Helical" evidence="3">
    <location>
        <begin position="100"/>
        <end position="122"/>
    </location>
</feature>
<dbReference type="AlphaFoldDB" id="A0A9D1YLN3"/>
<dbReference type="PROSITE" id="PS50005">
    <property type="entry name" value="TPR"/>
    <property type="match status" value="1"/>
</dbReference>
<evidence type="ECO:0000256" key="3">
    <source>
        <dbReference type="SAM" id="Phobius"/>
    </source>
</evidence>
<keyword evidence="3" id="KW-0472">Membrane</keyword>
<dbReference type="InterPro" id="IPR059177">
    <property type="entry name" value="GH29D-like_dom"/>
</dbReference>
<dbReference type="InterPro" id="IPR011990">
    <property type="entry name" value="TPR-like_helical_dom_sf"/>
</dbReference>
<dbReference type="Gene3D" id="1.25.40.10">
    <property type="entry name" value="Tetratricopeptide repeat domain"/>
    <property type="match status" value="1"/>
</dbReference>
<evidence type="ECO:0000256" key="2">
    <source>
        <dbReference type="SAM" id="MobiDB-lite"/>
    </source>
</evidence>
<sequence>MKCPRCGSEMKDGMLFCEHCGEEIRIVQDFEPEIGGIVTGFEDASNLRQEKVNTQIREGPGKDPASPGQDAVSPQQDSGHAVPRGASLGKRKLRRKRRMAGMAAGLGALLLICLLAAAGTLFRNADYQYRRAMRYIEAGNFDTALPYAVRAVRLSPDDVDYLSAYASCLVRTGPKEETVSVCGRILALDASNELAYRTLAAIYEEEGDYEKLNELLLSCPDEQIVSSYPAYVAKPPEFSYESGIYDEALSLRLGANTSGTIYYTLDGSEPDEDSLVYASPIYLESGAYQIRAIFVNEYGVRSEEAEGSFYVDVTIPEAPQVTPEEGSYDRPTLITAQGGENCRIYYTTDGSAPTQDAAEYTGPFPMPIGQTSFRFICFSLAGAAGEETRVTYSLNLRASLSIEAARNRLLIELMAAGVIQDMDGTVETGTGHNVYNYRYAITVDGVDYYLYREYYEDDAGNSAGTGTDYAVDIMNGECYKAIQPEQIQEGEDPWSSLELQEIPSMEQRSMGSGAMESGSAGEDTAG</sequence>
<accession>A0A9D1YLN3</accession>
<feature type="domain" description="GH29D-like beta-sandwich" evidence="4">
    <location>
        <begin position="323"/>
        <end position="384"/>
    </location>
</feature>
<evidence type="ECO:0000313" key="6">
    <source>
        <dbReference type="Proteomes" id="UP000824007"/>
    </source>
</evidence>
<evidence type="ECO:0000256" key="1">
    <source>
        <dbReference type="PROSITE-ProRule" id="PRU00339"/>
    </source>
</evidence>
<keyword evidence="1" id="KW-0802">TPR repeat</keyword>